<dbReference type="SUPFAM" id="SSF56672">
    <property type="entry name" value="DNA/RNA polymerases"/>
    <property type="match status" value="1"/>
</dbReference>
<organism evidence="2 3">
    <name type="scientific">Galerina marginata (strain CBS 339.88)</name>
    <dbReference type="NCBI Taxonomy" id="685588"/>
    <lineage>
        <taxon>Eukaryota</taxon>
        <taxon>Fungi</taxon>
        <taxon>Dikarya</taxon>
        <taxon>Basidiomycota</taxon>
        <taxon>Agaricomycotina</taxon>
        <taxon>Agaricomycetes</taxon>
        <taxon>Agaricomycetidae</taxon>
        <taxon>Agaricales</taxon>
        <taxon>Agaricineae</taxon>
        <taxon>Strophariaceae</taxon>
        <taxon>Galerina</taxon>
    </lineage>
</organism>
<dbReference type="OrthoDB" id="198652at2759"/>
<dbReference type="PANTHER" id="PTHR33050">
    <property type="entry name" value="REVERSE TRANSCRIPTASE DOMAIN-CONTAINING PROTEIN"/>
    <property type="match status" value="1"/>
</dbReference>
<keyword evidence="1" id="KW-0812">Transmembrane</keyword>
<dbReference type="EMBL" id="KL142733">
    <property type="protein sequence ID" value="KDR64848.1"/>
    <property type="molecule type" value="Genomic_DNA"/>
</dbReference>
<feature type="non-terminal residue" evidence="2">
    <location>
        <position position="558"/>
    </location>
</feature>
<dbReference type="PANTHER" id="PTHR33050:SF7">
    <property type="entry name" value="RIBONUCLEASE H"/>
    <property type="match status" value="1"/>
</dbReference>
<dbReference type="HOGENOM" id="CLU_493530_0_0_1"/>
<keyword evidence="3" id="KW-1185">Reference proteome</keyword>
<sequence length="558" mass="63797">MKHLGEELLYFRRTFGDESLILFKSDVAEAYRLLPVHPFWQIKQVNTLDGNRSIDRCNAFGGRGSGSIWISVNGLVTWIARYVKEIPRLLVYSDDSYSICKASSLVKYDPFNKFMPADQVALMNLWTELGIPFKEKKQIFGAPLTIIGIEVDPNAMSFTLPQSKRTELIAEIEKFCSIPPHSRGSKHTLREWQRLAGWMNWSFNVFPLLRPSLNSFYAKISGKDAPNANIWVNNLVREDLLWAANHIKMSSGVYLLRTLDWGVDNSDLTIYCDACMEGMGFWYPDHSLGYYSPVPDGIPTDFIFYYEALCVLSAFFHASEMSSAPLRIVIFTDNTNTVDIFNSMRGLPAYNYILRSSVDVRLRTDHQLRVLHVPGLENDVADAISRRQFRAIALGQSIDTSTWNNYSSALNSYLEFVKIHNFPVDPTTETLSFFTVFMCFHIKPDSVDTYLSGICQQLEPFFPDVRKNRKSMLVKRTLEGCMRIRAIPTSRKRALTVENLCTVVYHYSGSSMHDDLLFIAILLIAFFALMRLGELTYPDTKKLRNPLKVIKRTSVLIS</sequence>
<feature type="transmembrane region" description="Helical" evidence="1">
    <location>
        <begin position="516"/>
        <end position="533"/>
    </location>
</feature>
<gene>
    <name evidence="2" type="ORF">GALMADRAFT_82606</name>
</gene>
<dbReference type="AlphaFoldDB" id="A0A067SDI5"/>
<dbReference type="Proteomes" id="UP000027222">
    <property type="component" value="Unassembled WGS sequence"/>
</dbReference>
<reference evidence="3" key="1">
    <citation type="journal article" date="2014" name="Proc. Natl. Acad. Sci. U.S.A.">
        <title>Extensive sampling of basidiomycete genomes demonstrates inadequacy of the white-rot/brown-rot paradigm for wood decay fungi.</title>
        <authorList>
            <person name="Riley R."/>
            <person name="Salamov A.A."/>
            <person name="Brown D.W."/>
            <person name="Nagy L.G."/>
            <person name="Floudas D."/>
            <person name="Held B.W."/>
            <person name="Levasseur A."/>
            <person name="Lombard V."/>
            <person name="Morin E."/>
            <person name="Otillar R."/>
            <person name="Lindquist E.A."/>
            <person name="Sun H."/>
            <person name="LaButti K.M."/>
            <person name="Schmutz J."/>
            <person name="Jabbour D."/>
            <person name="Luo H."/>
            <person name="Baker S.E."/>
            <person name="Pisabarro A.G."/>
            <person name="Walton J.D."/>
            <person name="Blanchette R.A."/>
            <person name="Henrissat B."/>
            <person name="Martin F."/>
            <person name="Cullen D."/>
            <person name="Hibbett D.S."/>
            <person name="Grigoriev I.V."/>
        </authorList>
    </citation>
    <scope>NUCLEOTIDE SEQUENCE [LARGE SCALE GENOMIC DNA]</scope>
    <source>
        <strain evidence="3">CBS 339.88</strain>
    </source>
</reference>
<accession>A0A067SDI5</accession>
<dbReference type="InterPro" id="IPR052055">
    <property type="entry name" value="Hepadnavirus_pol/RT"/>
</dbReference>
<proteinExistence type="predicted"/>
<evidence type="ECO:0000313" key="3">
    <source>
        <dbReference type="Proteomes" id="UP000027222"/>
    </source>
</evidence>
<keyword evidence="1" id="KW-1133">Transmembrane helix</keyword>
<evidence type="ECO:0008006" key="4">
    <source>
        <dbReference type="Google" id="ProtNLM"/>
    </source>
</evidence>
<keyword evidence="1" id="KW-0472">Membrane</keyword>
<protein>
    <recommendedName>
        <fullName evidence="4">Reverse transcriptase domain-containing protein</fullName>
    </recommendedName>
</protein>
<dbReference type="STRING" id="685588.A0A067SDI5"/>
<dbReference type="InterPro" id="IPR043502">
    <property type="entry name" value="DNA/RNA_pol_sf"/>
</dbReference>
<name>A0A067SDI5_GALM3</name>
<evidence type="ECO:0000256" key="1">
    <source>
        <dbReference type="SAM" id="Phobius"/>
    </source>
</evidence>
<evidence type="ECO:0000313" key="2">
    <source>
        <dbReference type="EMBL" id="KDR64848.1"/>
    </source>
</evidence>